<dbReference type="EMBL" id="LCWV01000001">
    <property type="protein sequence ID" value="PWI76204.1"/>
    <property type="molecule type" value="Genomic_DNA"/>
</dbReference>
<protein>
    <submittedName>
        <fullName evidence="1">Capsule biosynthesis phosphatase</fullName>
    </submittedName>
</protein>
<comment type="caution">
    <text evidence="1">The sequence shown here is derived from an EMBL/GenBank/DDBJ whole genome shotgun (WGS) entry which is preliminary data.</text>
</comment>
<dbReference type="InterPro" id="IPR029044">
    <property type="entry name" value="Nucleotide-diphossugar_trans"/>
</dbReference>
<dbReference type="Proteomes" id="UP000245956">
    <property type="component" value="Unassembled WGS sequence"/>
</dbReference>
<name>A0A2U3ENW8_PURLI</name>
<organism evidence="1 2">
    <name type="scientific">Purpureocillium lilacinum</name>
    <name type="common">Paecilomyces lilacinus</name>
    <dbReference type="NCBI Taxonomy" id="33203"/>
    <lineage>
        <taxon>Eukaryota</taxon>
        <taxon>Fungi</taxon>
        <taxon>Dikarya</taxon>
        <taxon>Ascomycota</taxon>
        <taxon>Pezizomycotina</taxon>
        <taxon>Sordariomycetes</taxon>
        <taxon>Hypocreomycetidae</taxon>
        <taxon>Hypocreales</taxon>
        <taxon>Ophiocordycipitaceae</taxon>
        <taxon>Purpureocillium</taxon>
    </lineage>
</organism>
<dbReference type="InterPro" id="IPR023214">
    <property type="entry name" value="HAD_sf"/>
</dbReference>
<dbReference type="AlphaFoldDB" id="A0A2U3ENW8"/>
<dbReference type="Gene3D" id="3.90.550.10">
    <property type="entry name" value="Spore Coat Polysaccharide Biosynthesis Protein SpsA, Chain A"/>
    <property type="match status" value="1"/>
</dbReference>
<evidence type="ECO:0000313" key="1">
    <source>
        <dbReference type="EMBL" id="PWI76204.1"/>
    </source>
</evidence>
<dbReference type="SUPFAM" id="SSF56112">
    <property type="entry name" value="Protein kinase-like (PK-like)"/>
    <property type="match status" value="1"/>
</dbReference>
<proteinExistence type="predicted"/>
<accession>A0A2U3ENW8</accession>
<dbReference type="InterPro" id="IPR011009">
    <property type="entry name" value="Kinase-like_dom_sf"/>
</dbReference>
<dbReference type="Gene3D" id="3.40.50.1000">
    <property type="entry name" value="HAD superfamily/HAD-like"/>
    <property type="match status" value="2"/>
</dbReference>
<gene>
    <name evidence="1" type="ORF">PCL_03398</name>
</gene>
<dbReference type="SUPFAM" id="SSF53448">
    <property type="entry name" value="Nucleotide-diphospho-sugar transferases"/>
    <property type="match status" value="1"/>
</dbReference>
<sequence length="778" mass="87131">MSTHEPLNIIIPIGGVGSRFAKRGYRYPKPLINIVGRPMLLWLLDCLTLQPDDVVWIAVSEEVDEEFLIGQLVAKHLKGVEHNVLRLRHPTKGASETVTRRSAPQISMTRKYLDRKTVSLDCDTIYWNDILGQVRNMPTGQGGCFYFPDNGDKPIYSYIKTESSGGLDSIVDIQEKKAISNKANSGAYVFRTARELRSYASEVLDVRSINSQAVGEYFTSQLIAHMIQDGVPYVGLPIQKQDMSCVGTPEQLQEFLRHVKSAECKHPLALKKRRFCFDLDLTLVGVPAVAGDYSTCPPIDKNIRLVKQLYNAGHYIIIVCQSTHSIPQFDNANRSDIKHTARRMRTHHGNVGSVIADVGPITFAQLAAYDIPFHEVYFGKPYADVYIDDLAVNANLDTTREIGWLDQQGEAAPDHLETTGQIGHTNGHANGHTNGHKKAGMVAARDFNTIQVIDDKVIKSSKSEQILGEIWFYLHMPPEIANIFPTIHSMDFFAETGTFTITMDNCRGRTFSHMLVGRSITKGRFLSFLRGLHAIHTAKRVDKPGAEAQPSLQALLERDSRQRGDRPVDIYANYCDKLCRRYERHRDCYDALGPLAGSLFNRIHEFLDTYEAEGKGVHADVIHGDPVFSNAILSPDDSTVTFIDVRGQLGDALTTEGDIHYDLAKVLQSLCGYDHILFQSDNGHDLAEYASGDKPLLDEADDSLLSELTEYFFDFLRDTYSMHLHRKTLLRITASLIFSLIPLHRPELGAVFLRLCKETMDRANHMVGHMPNGSNGST</sequence>
<reference evidence="1 2" key="1">
    <citation type="journal article" date="2016" name="Front. Microbiol.">
        <title>Genome and transcriptome sequences reveal the specific parasitism of the nematophagous Purpureocillium lilacinum 36-1.</title>
        <authorList>
            <person name="Xie J."/>
            <person name="Li S."/>
            <person name="Mo C."/>
            <person name="Xiao X."/>
            <person name="Peng D."/>
            <person name="Wang G."/>
            <person name="Xiao Y."/>
        </authorList>
    </citation>
    <scope>NUCLEOTIDE SEQUENCE [LARGE SCALE GENOMIC DNA]</scope>
    <source>
        <strain evidence="1 2">36-1</strain>
    </source>
</reference>
<evidence type="ECO:0000313" key="2">
    <source>
        <dbReference type="Proteomes" id="UP000245956"/>
    </source>
</evidence>